<dbReference type="GeneID" id="62161216"/>
<dbReference type="OrthoDB" id="6499973at2759"/>
<reference evidence="1" key="2">
    <citation type="submission" date="2020-11" db="EMBL/GenBank/DDBJ databases">
        <title>Whole genome sequencing of Colletotrichum sp.</title>
        <authorList>
            <person name="Li H."/>
        </authorList>
    </citation>
    <scope>NUCLEOTIDE SEQUENCE</scope>
    <source>
        <strain evidence="1">CkLH20</strain>
    </source>
</reference>
<evidence type="ECO:0000313" key="1">
    <source>
        <dbReference type="EMBL" id="KAF9877157.1"/>
    </source>
</evidence>
<accession>A0A9P6LM32</accession>
<comment type="caution">
    <text evidence="1">The sequence shown here is derived from an EMBL/GenBank/DDBJ whole genome shotgun (WGS) entry which is preliminary data.</text>
</comment>
<protein>
    <submittedName>
        <fullName evidence="1">Uncharacterized protein</fullName>
    </submittedName>
</protein>
<name>A0A9P6LM32_9PEZI</name>
<dbReference type="Proteomes" id="UP000781932">
    <property type="component" value="Unassembled WGS sequence"/>
</dbReference>
<evidence type="ECO:0000313" key="2">
    <source>
        <dbReference type="Proteomes" id="UP000781932"/>
    </source>
</evidence>
<gene>
    <name evidence="1" type="ORF">CkaCkLH20_05423</name>
</gene>
<proteinExistence type="predicted"/>
<dbReference type="RefSeq" id="XP_038746618.1">
    <property type="nucleotide sequence ID" value="XM_038888142.1"/>
</dbReference>
<dbReference type="EMBL" id="JAATWM020000015">
    <property type="protein sequence ID" value="KAF9877157.1"/>
    <property type="molecule type" value="Genomic_DNA"/>
</dbReference>
<dbReference type="AlphaFoldDB" id="A0A9P6LM32"/>
<reference evidence="1" key="1">
    <citation type="submission" date="2020-03" db="EMBL/GenBank/DDBJ databases">
        <authorList>
            <person name="He L."/>
        </authorList>
    </citation>
    <scope>NUCLEOTIDE SEQUENCE</scope>
    <source>
        <strain evidence="1">CkLH20</strain>
    </source>
</reference>
<sequence length="214" mass="24631">MSYLTRGLYQQLRFSDEDRYSEDDDPTLAYQPWGFSIYRTAYGPESEGAWQTLINTIGQQAREDLRLFGETKADEERAARLSSCFHLDLGSDEDALRGADMHRVRRLHREVAAESGVWSEENFASRQYFLLADEEVLADVATGDFWVKCVQADYEADRYASRCARTPQRYFGWMKTTARTLSELWGTLEEGLDRIAPPTIGGMHLVTWEGDPYR</sequence>
<organism evidence="1 2">
    <name type="scientific">Colletotrichum karsti</name>
    <dbReference type="NCBI Taxonomy" id="1095194"/>
    <lineage>
        <taxon>Eukaryota</taxon>
        <taxon>Fungi</taxon>
        <taxon>Dikarya</taxon>
        <taxon>Ascomycota</taxon>
        <taxon>Pezizomycotina</taxon>
        <taxon>Sordariomycetes</taxon>
        <taxon>Hypocreomycetidae</taxon>
        <taxon>Glomerellales</taxon>
        <taxon>Glomerellaceae</taxon>
        <taxon>Colletotrichum</taxon>
        <taxon>Colletotrichum boninense species complex</taxon>
    </lineage>
</organism>
<keyword evidence="2" id="KW-1185">Reference proteome</keyword>